<comment type="cofactor">
    <cofactor evidence="1">
        <name>FAD</name>
        <dbReference type="ChEBI" id="CHEBI:57692"/>
    </cofactor>
</comment>
<dbReference type="PRINTS" id="PR00469">
    <property type="entry name" value="PNDRDTASEII"/>
</dbReference>
<dbReference type="OrthoDB" id="1145at2"/>
<dbReference type="GO" id="GO:0016651">
    <property type="term" value="F:oxidoreductase activity, acting on NAD(P)H"/>
    <property type="evidence" value="ECO:0007669"/>
    <property type="project" value="TreeGrafter"/>
</dbReference>
<evidence type="ECO:0000313" key="6">
    <source>
        <dbReference type="EMBL" id="RKN56416.1"/>
    </source>
</evidence>
<dbReference type="GO" id="GO:0005737">
    <property type="term" value="C:cytoplasm"/>
    <property type="evidence" value="ECO:0007669"/>
    <property type="project" value="TreeGrafter"/>
</dbReference>
<dbReference type="InterPro" id="IPR036188">
    <property type="entry name" value="FAD/NAD-bd_sf"/>
</dbReference>
<keyword evidence="7" id="KW-1185">Reference proteome</keyword>
<evidence type="ECO:0000256" key="1">
    <source>
        <dbReference type="ARBA" id="ARBA00001974"/>
    </source>
</evidence>
<sequence>MSEPLVIVGTGIAGATAALTLRSEGFDGRIVMIGDDPSAPYRRPPLSKEVLRGGQAPSRTLLKPVGHWADHGIELLTDATVTELDPAARKITLTGGVRITYHQLLLATGGRPRRLPQTSGLRAVHHLRTLADAQALRGALLRGGHVLVVGA</sequence>
<evidence type="ECO:0000256" key="4">
    <source>
        <dbReference type="ARBA" id="ARBA00023002"/>
    </source>
</evidence>
<evidence type="ECO:0000256" key="2">
    <source>
        <dbReference type="ARBA" id="ARBA00022630"/>
    </source>
</evidence>
<dbReference type="AlphaFoldDB" id="A0A3B0AAV7"/>
<evidence type="ECO:0000313" key="7">
    <source>
        <dbReference type="Proteomes" id="UP000270343"/>
    </source>
</evidence>
<feature type="domain" description="FAD/NAD(P)-binding" evidence="5">
    <location>
        <begin position="5"/>
        <end position="151"/>
    </location>
</feature>
<keyword evidence="4" id="KW-0560">Oxidoreductase</keyword>
<gene>
    <name evidence="6" type="ORF">D7231_34750</name>
</gene>
<dbReference type="PANTHER" id="PTHR43557:SF2">
    <property type="entry name" value="RIESKE DOMAIN-CONTAINING PROTEIN-RELATED"/>
    <property type="match status" value="1"/>
</dbReference>
<accession>A0A3B0AAV7</accession>
<evidence type="ECO:0000259" key="5">
    <source>
        <dbReference type="Pfam" id="PF07992"/>
    </source>
</evidence>
<dbReference type="Pfam" id="PF07992">
    <property type="entry name" value="Pyr_redox_2"/>
    <property type="match status" value="1"/>
</dbReference>
<reference evidence="6 7" key="1">
    <citation type="journal article" date="2015" name="Antonie Van Leeuwenhoek">
        <title>Streptomyces klenkii sp. nov., isolated from deep marine sediment.</title>
        <authorList>
            <person name="Veyisoglu A."/>
            <person name="Sahin N."/>
        </authorList>
    </citation>
    <scope>NUCLEOTIDE SEQUENCE [LARGE SCALE GENOMIC DNA]</scope>
    <source>
        <strain evidence="6 7">KCTC 29202</strain>
    </source>
</reference>
<keyword evidence="3" id="KW-0274">FAD</keyword>
<name>A0A3B0AAV7_9ACTN</name>
<dbReference type="InterPro" id="IPR023753">
    <property type="entry name" value="FAD/NAD-binding_dom"/>
</dbReference>
<keyword evidence="2" id="KW-0285">Flavoprotein</keyword>
<comment type="caution">
    <text evidence="6">The sequence shown here is derived from an EMBL/GenBank/DDBJ whole genome shotgun (WGS) entry which is preliminary data.</text>
</comment>
<dbReference type="InterPro" id="IPR050446">
    <property type="entry name" value="FAD-oxidoreductase/Apoptosis"/>
</dbReference>
<protein>
    <submittedName>
        <fullName evidence="6">FAD-dependent oxidoreductase</fullName>
    </submittedName>
</protein>
<dbReference type="PRINTS" id="PR00368">
    <property type="entry name" value="FADPNR"/>
</dbReference>
<dbReference type="Proteomes" id="UP000270343">
    <property type="component" value="Unassembled WGS sequence"/>
</dbReference>
<dbReference type="Gene3D" id="3.50.50.60">
    <property type="entry name" value="FAD/NAD(P)-binding domain"/>
    <property type="match status" value="2"/>
</dbReference>
<dbReference type="EMBL" id="RBAM01000081">
    <property type="protein sequence ID" value="RKN56416.1"/>
    <property type="molecule type" value="Genomic_DNA"/>
</dbReference>
<dbReference type="PANTHER" id="PTHR43557">
    <property type="entry name" value="APOPTOSIS-INDUCING FACTOR 1"/>
    <property type="match status" value="1"/>
</dbReference>
<dbReference type="SUPFAM" id="SSF51905">
    <property type="entry name" value="FAD/NAD(P)-binding domain"/>
    <property type="match status" value="1"/>
</dbReference>
<proteinExistence type="predicted"/>
<dbReference type="RefSeq" id="WP_158673895.1">
    <property type="nucleotide sequence ID" value="NZ_RBAM01000081.1"/>
</dbReference>
<evidence type="ECO:0000256" key="3">
    <source>
        <dbReference type="ARBA" id="ARBA00022827"/>
    </source>
</evidence>
<organism evidence="6 7">
    <name type="scientific">Streptomyces klenkii</name>
    <dbReference type="NCBI Taxonomy" id="1420899"/>
    <lineage>
        <taxon>Bacteria</taxon>
        <taxon>Bacillati</taxon>
        <taxon>Actinomycetota</taxon>
        <taxon>Actinomycetes</taxon>
        <taxon>Kitasatosporales</taxon>
        <taxon>Streptomycetaceae</taxon>
        <taxon>Streptomyces</taxon>
    </lineage>
</organism>
<feature type="non-terminal residue" evidence="6">
    <location>
        <position position="151"/>
    </location>
</feature>